<dbReference type="EMBL" id="PEZZ01000019">
    <property type="protein sequence ID" value="PIS05142.1"/>
    <property type="molecule type" value="Genomic_DNA"/>
</dbReference>
<protein>
    <submittedName>
        <fullName evidence="1">Uncharacterized protein</fullName>
    </submittedName>
</protein>
<sequence>MKCRGWFLQPQNGLPGPNVWLCREPGTYSMLEIARTAATSHLRERGWDGKGLVVRLMPNAEYVEPVDVT</sequence>
<dbReference type="AlphaFoldDB" id="A0A2H0W1A7"/>
<organism evidence="1 2">
    <name type="scientific">Candidatus Buchananbacteria bacterium CG10_big_fil_rev_8_21_14_0_10_42_9</name>
    <dbReference type="NCBI Taxonomy" id="1974526"/>
    <lineage>
        <taxon>Bacteria</taxon>
        <taxon>Candidatus Buchananiibacteriota</taxon>
    </lineage>
</organism>
<proteinExistence type="predicted"/>
<dbReference type="Proteomes" id="UP000230935">
    <property type="component" value="Unassembled WGS sequence"/>
</dbReference>
<comment type="caution">
    <text evidence="1">The sequence shown here is derived from an EMBL/GenBank/DDBJ whole genome shotgun (WGS) entry which is preliminary data.</text>
</comment>
<accession>A0A2H0W1A7</accession>
<reference evidence="2" key="1">
    <citation type="submission" date="2017-09" db="EMBL/GenBank/DDBJ databases">
        <title>Depth-based differentiation of microbial function through sediment-hosted aquifers and enrichment of novel symbionts in the deep terrestrial subsurface.</title>
        <authorList>
            <person name="Probst A.J."/>
            <person name="Ladd B."/>
            <person name="Jarett J.K."/>
            <person name="Geller-Mcgrath D.E."/>
            <person name="Sieber C.M.K."/>
            <person name="Emerson J.B."/>
            <person name="Anantharaman K."/>
            <person name="Thomas B.C."/>
            <person name="Malmstrom R."/>
            <person name="Stieglmeier M."/>
            <person name="Klingl A."/>
            <person name="Woyke T."/>
            <person name="Ryan C.M."/>
            <person name="Banfield J.F."/>
        </authorList>
    </citation>
    <scope>NUCLEOTIDE SEQUENCE [LARGE SCALE GENOMIC DNA]</scope>
</reference>
<evidence type="ECO:0000313" key="2">
    <source>
        <dbReference type="Proteomes" id="UP000230935"/>
    </source>
</evidence>
<gene>
    <name evidence="1" type="ORF">COT81_02700</name>
</gene>
<evidence type="ECO:0000313" key="1">
    <source>
        <dbReference type="EMBL" id="PIS05142.1"/>
    </source>
</evidence>
<name>A0A2H0W1A7_9BACT</name>